<gene>
    <name evidence="2" type="ORF">UFOPK3472_00119</name>
</gene>
<dbReference type="AlphaFoldDB" id="A0A6J7DY85"/>
<organism evidence="2">
    <name type="scientific">freshwater metagenome</name>
    <dbReference type="NCBI Taxonomy" id="449393"/>
    <lineage>
        <taxon>unclassified sequences</taxon>
        <taxon>metagenomes</taxon>
        <taxon>ecological metagenomes</taxon>
    </lineage>
</organism>
<dbReference type="Gene3D" id="3.40.50.1820">
    <property type="entry name" value="alpha/beta hydrolase"/>
    <property type="match status" value="1"/>
</dbReference>
<dbReference type="SUPFAM" id="SSF53474">
    <property type="entry name" value="alpha/beta-Hydrolases"/>
    <property type="match status" value="1"/>
</dbReference>
<dbReference type="GO" id="GO:0016298">
    <property type="term" value="F:lipase activity"/>
    <property type="evidence" value="ECO:0007669"/>
    <property type="project" value="TreeGrafter"/>
</dbReference>
<dbReference type="EMBL" id="CAFBLX010000004">
    <property type="protein sequence ID" value="CAB4873950.1"/>
    <property type="molecule type" value="Genomic_DNA"/>
</dbReference>
<evidence type="ECO:0000256" key="1">
    <source>
        <dbReference type="SAM" id="MobiDB-lite"/>
    </source>
</evidence>
<feature type="region of interest" description="Disordered" evidence="1">
    <location>
        <begin position="30"/>
        <end position="51"/>
    </location>
</feature>
<reference evidence="2" key="1">
    <citation type="submission" date="2020-05" db="EMBL/GenBank/DDBJ databases">
        <authorList>
            <person name="Chiriac C."/>
            <person name="Salcher M."/>
            <person name="Ghai R."/>
            <person name="Kavagutti S V."/>
        </authorList>
    </citation>
    <scope>NUCLEOTIDE SEQUENCE</scope>
</reference>
<dbReference type="InterPro" id="IPR002918">
    <property type="entry name" value="Lipase_EstA/Esterase_EstB"/>
</dbReference>
<dbReference type="InterPro" id="IPR029058">
    <property type="entry name" value="AB_hydrolase_fold"/>
</dbReference>
<dbReference type="PANTHER" id="PTHR32015:SF1">
    <property type="entry name" value="LIPASE"/>
    <property type="match status" value="1"/>
</dbReference>
<proteinExistence type="predicted"/>
<dbReference type="GO" id="GO:0016042">
    <property type="term" value="P:lipid catabolic process"/>
    <property type="evidence" value="ECO:0007669"/>
    <property type="project" value="InterPro"/>
</dbReference>
<sequence>MTRVPIRWAFAAVAAIVVSTAVQAPAGAQTLRSEPPAPSTQPQVEGANDWSCVPNEQHPRPVVLIHGTGMNSTAWTVLAPELRDLGYCVFAPNYGAVPTLFDPSTMAWGTGDILASSRELASFVQSVRDATGAAQVDLVGHSQGGTLARQYLKFDGGADPQDPSRNAVHSVISLGATNHGTTFGGIQSLTQGLEAVGLPGQLIAQILLGRASVQQLVGSPVLASLNAGGEVEPGVNYTAIATRTDSVSTPPEGAFLNNNGSARVHNEWVQDKCPQATTTHDGLLSDPVPLAMVKAALDPAWADENPIVC</sequence>
<dbReference type="Pfam" id="PF01674">
    <property type="entry name" value="Lipase_2"/>
    <property type="match status" value="1"/>
</dbReference>
<name>A0A6J7DY85_9ZZZZ</name>
<protein>
    <submittedName>
        <fullName evidence="2">Unannotated protein</fullName>
    </submittedName>
</protein>
<dbReference type="PANTHER" id="PTHR32015">
    <property type="entry name" value="FASTING INDUCED LIPASE"/>
    <property type="match status" value="1"/>
</dbReference>
<evidence type="ECO:0000313" key="2">
    <source>
        <dbReference type="EMBL" id="CAB4873950.1"/>
    </source>
</evidence>
<accession>A0A6J7DY85</accession>